<dbReference type="AlphaFoldDB" id="A0A1R0H8D4"/>
<proteinExistence type="predicted"/>
<gene>
    <name evidence="1" type="ORF">AYI68_g392</name>
</gene>
<keyword evidence="2" id="KW-1185">Reference proteome</keyword>
<sequence>MKINRKEVEELPWLKYDNKVKKWVIRTRRVLKEYTQTHFFCSNKEKGPSNEHSEGCFIAGLQLDDKNLVLNIYEKAQKDHGKFKKS</sequence>
<organism evidence="1 2">
    <name type="scientific">Smittium mucronatum</name>
    <dbReference type="NCBI Taxonomy" id="133383"/>
    <lineage>
        <taxon>Eukaryota</taxon>
        <taxon>Fungi</taxon>
        <taxon>Fungi incertae sedis</taxon>
        <taxon>Zoopagomycota</taxon>
        <taxon>Kickxellomycotina</taxon>
        <taxon>Harpellomycetes</taxon>
        <taxon>Harpellales</taxon>
        <taxon>Legeriomycetaceae</taxon>
        <taxon>Smittium</taxon>
    </lineage>
</organism>
<comment type="caution">
    <text evidence="1">The sequence shown here is derived from an EMBL/GenBank/DDBJ whole genome shotgun (WGS) entry which is preliminary data.</text>
</comment>
<reference evidence="1 2" key="1">
    <citation type="journal article" date="2016" name="Mol. Biol. Evol.">
        <title>Genome-Wide Survey of Gut Fungi (Harpellales) Reveals the First Horizontally Transferred Ubiquitin Gene from a Mosquito Host.</title>
        <authorList>
            <person name="Wang Y."/>
            <person name="White M.M."/>
            <person name="Kvist S."/>
            <person name="Moncalvo J.M."/>
        </authorList>
    </citation>
    <scope>NUCLEOTIDE SEQUENCE [LARGE SCALE GENOMIC DNA]</scope>
    <source>
        <strain evidence="1 2">ALG-7-W6</strain>
    </source>
</reference>
<accession>A0A1R0H8D4</accession>
<evidence type="ECO:0000313" key="2">
    <source>
        <dbReference type="Proteomes" id="UP000187455"/>
    </source>
</evidence>
<dbReference type="EMBL" id="LSSL01000115">
    <property type="protein sequence ID" value="OLY85419.1"/>
    <property type="molecule type" value="Genomic_DNA"/>
</dbReference>
<evidence type="ECO:0000313" key="1">
    <source>
        <dbReference type="EMBL" id="OLY85419.1"/>
    </source>
</evidence>
<name>A0A1R0H8D4_9FUNG</name>
<protein>
    <submittedName>
        <fullName evidence="1">Uncharacterized protein</fullName>
    </submittedName>
</protein>
<dbReference type="Proteomes" id="UP000187455">
    <property type="component" value="Unassembled WGS sequence"/>
</dbReference>